<gene>
    <name evidence="1" type="ORF">PACLA_8A005741</name>
</gene>
<accession>A0A7D9M6M0</accession>
<comment type="caution">
    <text evidence="1">The sequence shown here is derived from an EMBL/GenBank/DDBJ whole genome shotgun (WGS) entry which is preliminary data.</text>
</comment>
<dbReference type="AlphaFoldDB" id="A0A7D9M6M0"/>
<name>A0A7D9M6M0_PARCT</name>
<dbReference type="Proteomes" id="UP001152795">
    <property type="component" value="Unassembled WGS sequence"/>
</dbReference>
<organism evidence="1 2">
    <name type="scientific">Paramuricea clavata</name>
    <name type="common">Red gorgonian</name>
    <name type="synonym">Violescent sea-whip</name>
    <dbReference type="NCBI Taxonomy" id="317549"/>
    <lineage>
        <taxon>Eukaryota</taxon>
        <taxon>Metazoa</taxon>
        <taxon>Cnidaria</taxon>
        <taxon>Anthozoa</taxon>
        <taxon>Octocorallia</taxon>
        <taxon>Malacalcyonacea</taxon>
        <taxon>Plexauridae</taxon>
        <taxon>Paramuricea</taxon>
    </lineage>
</organism>
<reference evidence="1" key="1">
    <citation type="submission" date="2020-04" db="EMBL/GenBank/DDBJ databases">
        <authorList>
            <person name="Alioto T."/>
            <person name="Alioto T."/>
            <person name="Gomez Garrido J."/>
        </authorList>
    </citation>
    <scope>NUCLEOTIDE SEQUENCE</scope>
    <source>
        <strain evidence="1">A484AB</strain>
    </source>
</reference>
<proteinExistence type="predicted"/>
<protein>
    <submittedName>
        <fullName evidence="1">Uncharacterized protein</fullName>
    </submittedName>
</protein>
<dbReference type="EMBL" id="CACRXK020030239">
    <property type="protein sequence ID" value="CAB4042500.1"/>
    <property type="molecule type" value="Genomic_DNA"/>
</dbReference>
<evidence type="ECO:0000313" key="1">
    <source>
        <dbReference type="EMBL" id="CAB4042500.1"/>
    </source>
</evidence>
<sequence>MACLKKITLFCVLFPVLYVVFSQVAANAECFFDSQCFGYQRYCCKRKYPEDNICRSNCIGESCNVDSNCAAGECCNSDDKCATDCDVVIEGLAAWVIAVIVIGVIVVIVIPIAVVVFCCCCAAAASTRSAHGGVIVSQLATTGTTLFSTQQQYPTHQGQPIMYFQNPPPYPNQPPQYQPPGMVYSPGTSAPPIAMTPQTEANKN</sequence>
<evidence type="ECO:0000313" key="2">
    <source>
        <dbReference type="Proteomes" id="UP001152795"/>
    </source>
</evidence>
<keyword evidence="2" id="KW-1185">Reference proteome</keyword>